<comment type="cofactor">
    <cofactor evidence="1">
        <name>thiamine diphosphate</name>
        <dbReference type="ChEBI" id="CHEBI:58937"/>
    </cofactor>
</comment>
<evidence type="ECO:0000259" key="8">
    <source>
        <dbReference type="Pfam" id="PF00205"/>
    </source>
</evidence>
<reference evidence="11" key="1">
    <citation type="journal article" date="2021" name="PeerJ">
        <title>Extensive microbial diversity within the chicken gut microbiome revealed by metagenomics and culture.</title>
        <authorList>
            <person name="Gilroy R."/>
            <person name="Ravi A."/>
            <person name="Getino M."/>
            <person name="Pursley I."/>
            <person name="Horton D.L."/>
            <person name="Alikhan N.F."/>
            <person name="Baker D."/>
            <person name="Gharbi K."/>
            <person name="Hall N."/>
            <person name="Watson M."/>
            <person name="Adriaenssens E.M."/>
            <person name="Foster-Nyarko E."/>
            <person name="Jarju S."/>
            <person name="Secka A."/>
            <person name="Antonio M."/>
            <person name="Oren A."/>
            <person name="Chaudhuri R.R."/>
            <person name="La Ragione R."/>
            <person name="Hildebrand F."/>
            <person name="Pallen M.J."/>
        </authorList>
    </citation>
    <scope>NUCLEOTIDE SEQUENCE</scope>
    <source>
        <strain evidence="11">6627</strain>
    </source>
</reference>
<keyword evidence="4" id="KW-0460">Magnesium</keyword>
<keyword evidence="3" id="KW-0479">Metal-binding</keyword>
<organism evidence="11 12">
    <name type="scientific">Candidatus Ligilactobacillus excrementigallinarum</name>
    <dbReference type="NCBI Taxonomy" id="2838641"/>
    <lineage>
        <taxon>Bacteria</taxon>
        <taxon>Bacillati</taxon>
        <taxon>Bacillota</taxon>
        <taxon>Bacilli</taxon>
        <taxon>Lactobacillales</taxon>
        <taxon>Lactobacillaceae</taxon>
        <taxon>Ligilactobacillus</taxon>
    </lineage>
</organism>
<dbReference type="Pfam" id="PF02775">
    <property type="entry name" value="TPP_enzyme_C"/>
    <property type="match status" value="1"/>
</dbReference>
<dbReference type="InterPro" id="IPR029035">
    <property type="entry name" value="DHS-like_NAD/FAD-binding_dom"/>
</dbReference>
<dbReference type="Pfam" id="PF00205">
    <property type="entry name" value="TPP_enzyme_M"/>
    <property type="match status" value="1"/>
</dbReference>
<evidence type="ECO:0000256" key="7">
    <source>
        <dbReference type="RuleBase" id="RU362132"/>
    </source>
</evidence>
<evidence type="ECO:0000313" key="11">
    <source>
        <dbReference type="EMBL" id="HIX01150.1"/>
    </source>
</evidence>
<dbReference type="NCBIfam" id="TIGR03254">
    <property type="entry name" value="oxalate_oxc"/>
    <property type="match status" value="1"/>
</dbReference>
<dbReference type="Gene3D" id="3.40.50.970">
    <property type="match status" value="2"/>
</dbReference>
<dbReference type="InterPro" id="IPR012001">
    <property type="entry name" value="Thiamin_PyroP_enz_TPP-bd_dom"/>
</dbReference>
<evidence type="ECO:0000256" key="5">
    <source>
        <dbReference type="ARBA" id="ARBA00023052"/>
    </source>
</evidence>
<evidence type="ECO:0000256" key="6">
    <source>
        <dbReference type="ARBA" id="ARBA00023239"/>
    </source>
</evidence>
<protein>
    <submittedName>
        <fullName evidence="11">Oxalyl-CoA decarboxylase</fullName>
        <ecNumber evidence="11">4.1.1.8</ecNumber>
    </submittedName>
</protein>
<dbReference type="PANTHER" id="PTHR43710:SF2">
    <property type="entry name" value="2-HYDROXYACYL-COA LYASE 1"/>
    <property type="match status" value="1"/>
</dbReference>
<dbReference type="InterPro" id="IPR011766">
    <property type="entry name" value="TPP_enzyme_TPP-bd"/>
</dbReference>
<evidence type="ECO:0000259" key="9">
    <source>
        <dbReference type="Pfam" id="PF02775"/>
    </source>
</evidence>
<dbReference type="InterPro" id="IPR012000">
    <property type="entry name" value="Thiamin_PyroP_enz_cen_dom"/>
</dbReference>
<dbReference type="FunFam" id="3.40.50.970:FF:000042">
    <property type="entry name" value="Oxalyl-CoA decarboxylase"/>
    <property type="match status" value="1"/>
</dbReference>
<feature type="domain" description="Thiamine pyrophosphate enzyme TPP-binding" evidence="9">
    <location>
        <begin position="399"/>
        <end position="534"/>
    </location>
</feature>
<evidence type="ECO:0000256" key="2">
    <source>
        <dbReference type="ARBA" id="ARBA00007812"/>
    </source>
</evidence>
<accession>A0A9D2A9R5</accession>
<dbReference type="PANTHER" id="PTHR43710">
    <property type="entry name" value="2-HYDROXYACYL-COA LYASE"/>
    <property type="match status" value="1"/>
</dbReference>
<dbReference type="GO" id="GO:0033611">
    <property type="term" value="P:oxalate catabolic process"/>
    <property type="evidence" value="ECO:0007669"/>
    <property type="project" value="InterPro"/>
</dbReference>
<dbReference type="InterPro" id="IPR029061">
    <property type="entry name" value="THDP-binding"/>
</dbReference>
<name>A0A9D2A9R5_9LACO</name>
<dbReference type="AlphaFoldDB" id="A0A9D2A9R5"/>
<evidence type="ECO:0000259" key="10">
    <source>
        <dbReference type="Pfam" id="PF02776"/>
    </source>
</evidence>
<evidence type="ECO:0000256" key="4">
    <source>
        <dbReference type="ARBA" id="ARBA00022842"/>
    </source>
</evidence>
<dbReference type="EC" id="4.1.1.8" evidence="11"/>
<comment type="similarity">
    <text evidence="2 7">Belongs to the TPP enzyme family.</text>
</comment>
<dbReference type="Pfam" id="PF02776">
    <property type="entry name" value="TPP_enzyme_N"/>
    <property type="match status" value="1"/>
</dbReference>
<dbReference type="SUPFAM" id="SSF52467">
    <property type="entry name" value="DHS-like NAD/FAD-binding domain"/>
    <property type="match status" value="1"/>
</dbReference>
<dbReference type="SUPFAM" id="SSF52518">
    <property type="entry name" value="Thiamin diphosphate-binding fold (THDP-binding)"/>
    <property type="match status" value="2"/>
</dbReference>
<feature type="domain" description="Thiamine pyrophosphate enzyme central" evidence="8">
    <location>
        <begin position="198"/>
        <end position="325"/>
    </location>
</feature>
<gene>
    <name evidence="11" type="primary">oxc</name>
    <name evidence="11" type="ORF">H9861_00125</name>
</gene>
<feature type="domain" description="Thiamine pyrophosphate enzyme N-terminal TPP-binding" evidence="10">
    <location>
        <begin position="6"/>
        <end position="121"/>
    </location>
</feature>
<dbReference type="CDD" id="cd02004">
    <property type="entry name" value="TPP_BZL_OCoD_HPCL"/>
    <property type="match status" value="1"/>
</dbReference>
<dbReference type="EMBL" id="DXFP01000002">
    <property type="protein sequence ID" value="HIX01150.1"/>
    <property type="molecule type" value="Genomic_DNA"/>
</dbReference>
<evidence type="ECO:0000313" key="12">
    <source>
        <dbReference type="Proteomes" id="UP000823963"/>
    </source>
</evidence>
<keyword evidence="6 11" id="KW-0456">Lyase</keyword>
<dbReference type="NCBIfam" id="NF006721">
    <property type="entry name" value="PRK09259.1"/>
    <property type="match status" value="1"/>
</dbReference>
<dbReference type="GO" id="GO:0000287">
    <property type="term" value="F:magnesium ion binding"/>
    <property type="evidence" value="ECO:0007669"/>
    <property type="project" value="InterPro"/>
</dbReference>
<dbReference type="InterPro" id="IPR017660">
    <property type="entry name" value="Oxalyl-CoA_decarboxylase"/>
</dbReference>
<reference evidence="11" key="2">
    <citation type="submission" date="2021-04" db="EMBL/GenBank/DDBJ databases">
        <authorList>
            <person name="Gilroy R."/>
        </authorList>
    </citation>
    <scope>NUCLEOTIDE SEQUENCE</scope>
    <source>
        <strain evidence="11">6627</strain>
    </source>
</reference>
<dbReference type="Gene3D" id="3.40.50.1220">
    <property type="entry name" value="TPP-binding domain"/>
    <property type="match status" value="1"/>
</dbReference>
<comment type="caution">
    <text evidence="11">The sequence shown here is derived from an EMBL/GenBank/DDBJ whole genome shotgun (WGS) entry which is preliminary data.</text>
</comment>
<dbReference type="InterPro" id="IPR045025">
    <property type="entry name" value="HACL1-like"/>
</dbReference>
<dbReference type="GO" id="GO:0001561">
    <property type="term" value="P:fatty acid alpha-oxidation"/>
    <property type="evidence" value="ECO:0007669"/>
    <property type="project" value="TreeGrafter"/>
</dbReference>
<dbReference type="GO" id="GO:0030976">
    <property type="term" value="F:thiamine pyrophosphate binding"/>
    <property type="evidence" value="ECO:0007669"/>
    <property type="project" value="InterPro"/>
</dbReference>
<proteinExistence type="inferred from homology"/>
<keyword evidence="5 7" id="KW-0786">Thiamine pyrophosphate</keyword>
<evidence type="ECO:0000256" key="3">
    <source>
        <dbReference type="ARBA" id="ARBA00022723"/>
    </source>
</evidence>
<dbReference type="CDD" id="cd07035">
    <property type="entry name" value="TPP_PYR_POX_like"/>
    <property type="match status" value="1"/>
</dbReference>
<dbReference type="Proteomes" id="UP000823963">
    <property type="component" value="Unassembled WGS sequence"/>
</dbReference>
<sequence>MTQQVTGAELLIDALKKNGLKNIYGVVGIPVTDLARMAQRSGMRYFGFRREDSAVNAAAASGFLTGKPGLALTVSAPGFLNGLVALAEATKNCMPVIMISGSSERHIIDLNRGDYEGLDQYNIAKPFCKAAYRVDRPEDMGLAVARAIRSATTGRPGGVYLDLPADTIGAILDENIDPESTIIKEDDPAKMRPAKAEVAHAVDVLKQAKKPLIILGKGASIAHAEDGVREFIETTKIPYLPMSMAKGLLPDDSEACVAAARSLSFSEADVIMLVGARLNWMLSHGNKFNPNAKLIQIDVDPDEIDSNKKIEAPLVGDMNAVFEELNPAVKKAGIKASQDWLDALKAKKDENFAKMQKRLTTPRSPMGYYGAMRPIKELIRKNPDTYVVSEGANTLDIGRNVIDIFKPRHRLDSGTWGVMGVGLGYAIGTAIETGEKVVCVEGDSAFGFDGMEIETICRLHLPITIVIFNNGGIYNGAEKNPAGSDPAPITLDAKGRYDKLSEAFGGLAYDVKTPEELDKALNEAYNSGKPAIINAVIDPALGKESGHIGNLNPKLGIKH</sequence>
<dbReference type="GO" id="GO:0008949">
    <property type="term" value="F:oxalyl-CoA decarboxylase activity"/>
    <property type="evidence" value="ECO:0007669"/>
    <property type="project" value="UniProtKB-EC"/>
</dbReference>
<evidence type="ECO:0000256" key="1">
    <source>
        <dbReference type="ARBA" id="ARBA00001964"/>
    </source>
</evidence>